<evidence type="ECO:0000313" key="3">
    <source>
        <dbReference type="Proteomes" id="UP000184121"/>
    </source>
</evidence>
<dbReference type="AlphaFoldDB" id="A0A1M7I1N1"/>
<dbReference type="SUPFAM" id="SSF109854">
    <property type="entry name" value="DinB/YfiT-like putative metalloenzymes"/>
    <property type="match status" value="1"/>
</dbReference>
<protein>
    <submittedName>
        <fullName evidence="2">DinB superfamily protein</fullName>
    </submittedName>
</protein>
<sequence>MKTTLQTNIVETFKNLSEIHSKFSETALNTVPFEGSWTAGQTTQHILKASSGYAALFLGKTEKTNREPDLYIKDLKALFLNYDIKMESPDFLLPEIIDYDKEKQTLELLNREADLLTLSAIHDLTLTCLDFQLPGFENFTILEWISFTLIHTERHTHQLNEIYEIVNKV</sequence>
<evidence type="ECO:0000259" key="1">
    <source>
        <dbReference type="Pfam" id="PF12867"/>
    </source>
</evidence>
<dbReference type="InterPro" id="IPR034660">
    <property type="entry name" value="DinB/YfiT-like"/>
</dbReference>
<dbReference type="OrthoDB" id="679284at2"/>
<evidence type="ECO:0000313" key="2">
    <source>
        <dbReference type="EMBL" id="SHM34620.1"/>
    </source>
</evidence>
<dbReference type="Proteomes" id="UP000184121">
    <property type="component" value="Unassembled WGS sequence"/>
</dbReference>
<dbReference type="STRING" id="29534.SAMN05444366_2969"/>
<dbReference type="EMBL" id="FRBY01000004">
    <property type="protein sequence ID" value="SHM34620.1"/>
    <property type="molecule type" value="Genomic_DNA"/>
</dbReference>
<dbReference type="Pfam" id="PF12867">
    <property type="entry name" value="DinB_2"/>
    <property type="match status" value="1"/>
</dbReference>
<organism evidence="2 3">
    <name type="scientific">Flavobacterium saccharophilum</name>
    <dbReference type="NCBI Taxonomy" id="29534"/>
    <lineage>
        <taxon>Bacteria</taxon>
        <taxon>Pseudomonadati</taxon>
        <taxon>Bacteroidota</taxon>
        <taxon>Flavobacteriia</taxon>
        <taxon>Flavobacteriales</taxon>
        <taxon>Flavobacteriaceae</taxon>
        <taxon>Flavobacterium</taxon>
    </lineage>
</organism>
<feature type="domain" description="DinB-like" evidence="1">
    <location>
        <begin position="11"/>
        <end position="159"/>
    </location>
</feature>
<proteinExistence type="predicted"/>
<name>A0A1M7I1N1_9FLAO</name>
<dbReference type="Gene3D" id="1.20.120.450">
    <property type="entry name" value="dinb family like domain"/>
    <property type="match status" value="1"/>
</dbReference>
<reference evidence="3" key="1">
    <citation type="submission" date="2016-11" db="EMBL/GenBank/DDBJ databases">
        <authorList>
            <person name="Varghese N."/>
            <person name="Submissions S."/>
        </authorList>
    </citation>
    <scope>NUCLEOTIDE SEQUENCE [LARGE SCALE GENOMIC DNA]</scope>
    <source>
        <strain evidence="3">DSM 1811</strain>
    </source>
</reference>
<accession>A0A1M7I1N1</accession>
<dbReference type="InterPro" id="IPR024775">
    <property type="entry name" value="DinB-like"/>
</dbReference>
<gene>
    <name evidence="2" type="ORF">SAMN05444366_2969</name>
</gene>
<dbReference type="RefSeq" id="WP_072973635.1">
    <property type="nucleotide sequence ID" value="NZ_FRBY01000004.1"/>
</dbReference>
<keyword evidence="3" id="KW-1185">Reference proteome</keyword>